<comment type="similarity">
    <text evidence="1">To bacterial alkanal monooxygenase alpha and beta chains.</text>
</comment>
<keyword evidence="4" id="KW-1185">Reference proteome</keyword>
<organism evidence="3 4">
    <name type="scientific">Cellulomonas fimi</name>
    <dbReference type="NCBI Taxonomy" id="1708"/>
    <lineage>
        <taxon>Bacteria</taxon>
        <taxon>Bacillati</taxon>
        <taxon>Actinomycetota</taxon>
        <taxon>Actinomycetes</taxon>
        <taxon>Micrococcales</taxon>
        <taxon>Cellulomonadaceae</taxon>
        <taxon>Cellulomonas</taxon>
    </lineage>
</organism>
<evidence type="ECO:0000259" key="2">
    <source>
        <dbReference type="Pfam" id="PF00296"/>
    </source>
</evidence>
<reference evidence="3 4" key="1">
    <citation type="submission" date="2020-04" db="EMBL/GenBank/DDBJ databases">
        <title>Sequencing and Assembly of C. fimi.</title>
        <authorList>
            <person name="Ramsey A.R."/>
        </authorList>
    </citation>
    <scope>NUCLEOTIDE SEQUENCE [LARGE SCALE GENOMIC DNA]</scope>
    <source>
        <strain evidence="3 4">SB</strain>
    </source>
</reference>
<dbReference type="PANTHER" id="PTHR30137">
    <property type="entry name" value="LUCIFERASE-LIKE MONOOXYGENASE"/>
    <property type="match status" value="1"/>
</dbReference>
<sequence length="338" mass="35479">MTRGADRPHRTGRPAASLPVPVSLLDRSRTRVGETPAESLRATVDRARRAEELGFRRFWVAEHHAVPGIASGSPPVLVAEIAARTSRIRVGSGGVMLSNHRPLVVAEQARMLAALHPGRIDLGVGRSLGFTAPVREALGVSSYGQDRFARDLADLQSFLGDSGPVTAMPRDVPAPPIFVLATGAGLAVAAERGLPVVVGGPVLAGDLAPLGDYRRRFRPNAACPEPRVIISLDIAIASTTARARELVLPEAYAMAESRATGVFGPLRPEPPERLTAKQELVVEQQLSQSVYGTAAEVADQLGELVARTGAAEVLASTSTYDRAALAEADAALAALDPA</sequence>
<dbReference type="GO" id="GO:0005829">
    <property type="term" value="C:cytosol"/>
    <property type="evidence" value="ECO:0007669"/>
    <property type="project" value="TreeGrafter"/>
</dbReference>
<comment type="caution">
    <text evidence="3">The sequence shown here is derived from an EMBL/GenBank/DDBJ whole genome shotgun (WGS) entry which is preliminary data.</text>
</comment>
<dbReference type="InterPro" id="IPR019949">
    <property type="entry name" value="CmoO-like"/>
</dbReference>
<dbReference type="Pfam" id="PF00296">
    <property type="entry name" value="Bac_luciferase"/>
    <property type="match status" value="1"/>
</dbReference>
<dbReference type="InterPro" id="IPR036661">
    <property type="entry name" value="Luciferase-like_sf"/>
</dbReference>
<dbReference type="PANTHER" id="PTHR30137:SF6">
    <property type="entry name" value="LUCIFERASE-LIKE MONOOXYGENASE"/>
    <property type="match status" value="1"/>
</dbReference>
<protein>
    <submittedName>
        <fullName evidence="3">MsnO8 family LLM class oxidoreductase</fullName>
        <ecNumber evidence="3">1.-.-.-</ecNumber>
    </submittedName>
</protein>
<name>A0A7Y0M0A1_CELFI</name>
<dbReference type="SUPFAM" id="SSF51679">
    <property type="entry name" value="Bacterial luciferase-like"/>
    <property type="match status" value="1"/>
</dbReference>
<keyword evidence="3" id="KW-0560">Oxidoreductase</keyword>
<evidence type="ECO:0000313" key="3">
    <source>
        <dbReference type="EMBL" id="NMR21231.1"/>
    </source>
</evidence>
<dbReference type="GO" id="GO:0016705">
    <property type="term" value="F:oxidoreductase activity, acting on paired donors, with incorporation or reduction of molecular oxygen"/>
    <property type="evidence" value="ECO:0007669"/>
    <property type="project" value="InterPro"/>
</dbReference>
<dbReference type="NCBIfam" id="TIGR03558">
    <property type="entry name" value="oxido_grp_1"/>
    <property type="match status" value="1"/>
</dbReference>
<dbReference type="InterPro" id="IPR050766">
    <property type="entry name" value="Bact_Lucif_Oxidored"/>
</dbReference>
<dbReference type="EMBL" id="JABCJJ010000027">
    <property type="protein sequence ID" value="NMR21231.1"/>
    <property type="molecule type" value="Genomic_DNA"/>
</dbReference>
<dbReference type="Proteomes" id="UP000562124">
    <property type="component" value="Unassembled WGS sequence"/>
</dbReference>
<dbReference type="Gene3D" id="3.20.20.30">
    <property type="entry name" value="Luciferase-like domain"/>
    <property type="match status" value="1"/>
</dbReference>
<dbReference type="InterPro" id="IPR011251">
    <property type="entry name" value="Luciferase-like_dom"/>
</dbReference>
<feature type="domain" description="Luciferase-like" evidence="2">
    <location>
        <begin position="29"/>
        <end position="310"/>
    </location>
</feature>
<proteinExistence type="predicted"/>
<dbReference type="AlphaFoldDB" id="A0A7Y0M0A1"/>
<evidence type="ECO:0000256" key="1">
    <source>
        <dbReference type="ARBA" id="ARBA00007789"/>
    </source>
</evidence>
<dbReference type="EC" id="1.-.-.-" evidence="3"/>
<evidence type="ECO:0000313" key="4">
    <source>
        <dbReference type="Proteomes" id="UP000562124"/>
    </source>
</evidence>
<gene>
    <name evidence="3" type="ORF">HIR71_13580</name>
</gene>
<accession>A0A7Y0M0A1</accession>